<evidence type="ECO:0000313" key="10">
    <source>
        <dbReference type="Proteomes" id="UP001430356"/>
    </source>
</evidence>
<dbReference type="InterPro" id="IPR036188">
    <property type="entry name" value="FAD/NAD-bd_sf"/>
</dbReference>
<dbReference type="GO" id="GO:0004148">
    <property type="term" value="F:dihydrolipoyl dehydrogenase (NADH) activity"/>
    <property type="evidence" value="ECO:0007669"/>
    <property type="project" value="TreeGrafter"/>
</dbReference>
<feature type="binding site" evidence="6">
    <location>
        <position position="315"/>
    </location>
    <ligand>
        <name>NAD(+)</name>
        <dbReference type="ChEBI" id="CHEBI:57540"/>
    </ligand>
</feature>
<organism evidence="9 10">
    <name type="scientific">Novymonas esmeraldas</name>
    <dbReference type="NCBI Taxonomy" id="1808958"/>
    <lineage>
        <taxon>Eukaryota</taxon>
        <taxon>Discoba</taxon>
        <taxon>Euglenozoa</taxon>
        <taxon>Kinetoplastea</taxon>
        <taxon>Metakinetoplastina</taxon>
        <taxon>Trypanosomatida</taxon>
        <taxon>Trypanosomatidae</taxon>
        <taxon>Novymonas</taxon>
    </lineage>
</organism>
<dbReference type="PANTHER" id="PTHR22912:SF94">
    <property type="entry name" value="DIHYDROLIPOAMIDE DEHYDROGENASE, POINT MUTATION"/>
    <property type="match status" value="1"/>
</dbReference>
<dbReference type="Gene3D" id="3.50.50.60">
    <property type="entry name" value="FAD/NAD(P)-binding domain"/>
    <property type="match status" value="2"/>
</dbReference>
<dbReference type="Pfam" id="PF07992">
    <property type="entry name" value="Pyr_redox_2"/>
    <property type="match status" value="1"/>
</dbReference>
<dbReference type="PANTHER" id="PTHR22912">
    <property type="entry name" value="DISULFIDE OXIDOREDUCTASE"/>
    <property type="match status" value="1"/>
</dbReference>
<evidence type="ECO:0000256" key="2">
    <source>
        <dbReference type="ARBA" id="ARBA00022630"/>
    </source>
</evidence>
<feature type="binding site" evidence="6">
    <location>
        <position position="356"/>
    </location>
    <ligand>
        <name>FAD</name>
        <dbReference type="ChEBI" id="CHEBI:57692"/>
    </ligand>
</feature>
<dbReference type="InterPro" id="IPR023753">
    <property type="entry name" value="FAD/NAD-binding_dom"/>
</dbReference>
<accession>A0AAW0F8X0</accession>
<evidence type="ECO:0000313" key="9">
    <source>
        <dbReference type="EMBL" id="KAK7201530.1"/>
    </source>
</evidence>
<dbReference type="EMBL" id="JAECZO010000016">
    <property type="protein sequence ID" value="KAK7201530.1"/>
    <property type="molecule type" value="Genomic_DNA"/>
</dbReference>
<keyword evidence="10" id="KW-1185">Reference proteome</keyword>
<evidence type="ECO:0000256" key="4">
    <source>
        <dbReference type="ARBA" id="ARBA00023002"/>
    </source>
</evidence>
<feature type="binding site" evidence="6">
    <location>
        <position position="71"/>
    </location>
    <ligand>
        <name>FAD</name>
        <dbReference type="ChEBI" id="CHEBI:57692"/>
    </ligand>
</feature>
<evidence type="ECO:0000256" key="6">
    <source>
        <dbReference type="PIRSR" id="PIRSR000350-3"/>
    </source>
</evidence>
<evidence type="ECO:0000259" key="8">
    <source>
        <dbReference type="Pfam" id="PF07992"/>
    </source>
</evidence>
<feature type="domain" description="Pyridine nucleotide-disulphide oxidoreductase dimerisation" evidence="7">
    <location>
        <begin position="394"/>
        <end position="501"/>
    </location>
</feature>
<dbReference type="FunFam" id="3.30.390.30:FF:000001">
    <property type="entry name" value="Dihydrolipoyl dehydrogenase"/>
    <property type="match status" value="1"/>
</dbReference>
<name>A0AAW0F8X0_9TRYP</name>
<dbReference type="SUPFAM" id="SSF55424">
    <property type="entry name" value="FAD/NAD-linked reductases, dimerisation (C-terminal) domain"/>
    <property type="match status" value="1"/>
</dbReference>
<dbReference type="InterPro" id="IPR050151">
    <property type="entry name" value="Class-I_Pyr_Nuc-Dis_Oxidored"/>
</dbReference>
<dbReference type="InterPro" id="IPR016156">
    <property type="entry name" value="FAD/NAD-linked_Rdtase_dimer_sf"/>
</dbReference>
<evidence type="ECO:0000256" key="3">
    <source>
        <dbReference type="ARBA" id="ARBA00022827"/>
    </source>
</evidence>
<comment type="cofactor">
    <cofactor evidence="6">
        <name>FAD</name>
        <dbReference type="ChEBI" id="CHEBI:57692"/>
    </cofactor>
    <text evidence="6">Binds 1 FAD per subunit.</text>
</comment>
<comment type="caution">
    <text evidence="9">The sequence shown here is derived from an EMBL/GenBank/DDBJ whole genome shotgun (WGS) entry which is preliminary data.</text>
</comment>
<dbReference type="InterPro" id="IPR001100">
    <property type="entry name" value="Pyr_nuc-diS_OxRdtase"/>
</dbReference>
<dbReference type="Proteomes" id="UP001430356">
    <property type="component" value="Unassembled WGS sequence"/>
</dbReference>
<feature type="domain" description="FAD/NAD(P)-binding" evidence="8">
    <location>
        <begin position="25"/>
        <end position="369"/>
    </location>
</feature>
<dbReference type="SUPFAM" id="SSF51905">
    <property type="entry name" value="FAD/NAD(P)-binding domain"/>
    <property type="match status" value="1"/>
</dbReference>
<comment type="similarity">
    <text evidence="1">Belongs to the class-I pyridine nucleotide-disulfide oxidoreductase family.</text>
</comment>
<proteinExistence type="inferred from homology"/>
<dbReference type="AlphaFoldDB" id="A0AAW0F8X0"/>
<dbReference type="GO" id="GO:0006103">
    <property type="term" value="P:2-oxoglutarate metabolic process"/>
    <property type="evidence" value="ECO:0007669"/>
    <property type="project" value="TreeGrafter"/>
</dbReference>
<dbReference type="Pfam" id="PF02852">
    <property type="entry name" value="Pyr_redox_dim"/>
    <property type="match status" value="1"/>
</dbReference>
<evidence type="ECO:0000259" key="7">
    <source>
        <dbReference type="Pfam" id="PF02852"/>
    </source>
</evidence>
<keyword evidence="2" id="KW-0285">Flavoprotein</keyword>
<feature type="binding site" evidence="6">
    <location>
        <begin position="169"/>
        <end position="171"/>
    </location>
    <ligand>
        <name>FAD</name>
        <dbReference type="ChEBI" id="CHEBI:57692"/>
    </ligand>
</feature>
<evidence type="ECO:0000256" key="5">
    <source>
        <dbReference type="ARBA" id="ARBA00023027"/>
    </source>
</evidence>
<protein>
    <submittedName>
        <fullName evidence="9">Acetoin dehydrogenase e3 component-like protein</fullName>
    </submittedName>
</protein>
<dbReference type="PIRSF" id="PIRSF000350">
    <property type="entry name" value="Mercury_reductase_MerA"/>
    <property type="match status" value="1"/>
</dbReference>
<gene>
    <name evidence="9" type="ORF">NESM_000217000</name>
</gene>
<feature type="binding site" evidence="6">
    <location>
        <begin position="205"/>
        <end position="212"/>
    </location>
    <ligand>
        <name>NAD(+)</name>
        <dbReference type="ChEBI" id="CHEBI:57540"/>
    </ligand>
</feature>
<evidence type="ECO:0000256" key="1">
    <source>
        <dbReference type="ARBA" id="ARBA00007532"/>
    </source>
</evidence>
<dbReference type="PRINTS" id="PR00411">
    <property type="entry name" value="PNDRDTASEI"/>
</dbReference>
<dbReference type="InterPro" id="IPR004099">
    <property type="entry name" value="Pyr_nucl-diS_OxRdtase_dimer"/>
</dbReference>
<keyword evidence="3 6" id="KW-0274">FAD</keyword>
<keyword evidence="4" id="KW-0560">Oxidoreductase</keyword>
<dbReference type="GO" id="GO:0005739">
    <property type="term" value="C:mitochondrion"/>
    <property type="evidence" value="ECO:0007669"/>
    <property type="project" value="TreeGrafter"/>
</dbReference>
<sequence length="594" mass="64545">MLRRTWRARARPRGWTAVSRDKVHFDVCVIGGGPAGIAAALRAVHYNKRVCIVEKARLGGADLWDGALQSKTMWEYATVMAKLRGKAAMRLYGESLDRYLEIDEAKMRQSMETVSHTREAQIRTALEAAANVSLVFGKATFSNNHEIQCHNQRTKEYRSITADYFVLATGSKPRKHPFVVADGRLVMTSDHIMQAPLPKSLVIVGAGVIGCEFAGIMGRLGKTKVSIIDKAPHILPREDPDIVRMIEDGMKQAGVVVHHNSDLYDMQPWEETEAEALERHPEEPAPQSGVQYTVMERSTRRLTTFQVERALLSVGRVPDCTGLGLENTTVKTRGADLSVNSFGQCVGTTHIFAVGDVATHRHLVSMGEAQARLAVDYIYGTLPKVVPNLAETMSSVAFLTRAVASVGLNESECREKGIAYIAARYSYEVVSRAVAAANTRGFVKIIVADDPERRILGVRAVGMNASTLVDIGSLAIQNGQTVYDLAGRLTAYPAVSQAFQECLRSILDRPARPHARPACGVKLTKWSPADMGRGIAYKGKAEAALLDTSRAAEVEAVLEQRCGAAAREARAAAVADNTATSGIRPGSFFATPTS</sequence>
<keyword evidence="5 6" id="KW-0520">NAD</keyword>
<dbReference type="GO" id="GO:0050660">
    <property type="term" value="F:flavin adenine dinucleotide binding"/>
    <property type="evidence" value="ECO:0007669"/>
    <property type="project" value="TreeGrafter"/>
</dbReference>
<keyword evidence="6" id="KW-0547">Nucleotide-binding</keyword>
<dbReference type="PRINTS" id="PR00368">
    <property type="entry name" value="FADPNR"/>
</dbReference>
<dbReference type="GO" id="GO:0045252">
    <property type="term" value="C:oxoglutarate dehydrogenase complex"/>
    <property type="evidence" value="ECO:0007669"/>
    <property type="project" value="TreeGrafter"/>
</dbReference>
<dbReference type="Gene3D" id="3.30.390.30">
    <property type="match status" value="1"/>
</dbReference>
<reference evidence="9 10" key="1">
    <citation type="journal article" date="2021" name="MBio">
        <title>A New Model Trypanosomatid, Novymonas esmeraldas: Genomic Perception of Its 'Candidatus Pandoraea novymonadis' Endosymbiont.</title>
        <authorList>
            <person name="Zakharova A."/>
            <person name="Saura A."/>
            <person name="Butenko A."/>
            <person name="Podesvova L."/>
            <person name="Warmusova S."/>
            <person name="Kostygov A.Y."/>
            <person name="Nenarokova A."/>
            <person name="Lukes J."/>
            <person name="Opperdoes F.R."/>
            <person name="Yurchenko V."/>
        </authorList>
    </citation>
    <scope>NUCLEOTIDE SEQUENCE [LARGE SCALE GENOMIC DNA]</scope>
    <source>
        <strain evidence="9 10">E262AT.01</strain>
    </source>
</reference>